<dbReference type="Gene3D" id="3.30.110.170">
    <property type="entry name" value="Protein of unknown function (DUF541), domain 1"/>
    <property type="match status" value="1"/>
</dbReference>
<dbReference type="PANTHER" id="PTHR34387">
    <property type="entry name" value="SLR1258 PROTEIN"/>
    <property type="match status" value="1"/>
</dbReference>
<feature type="chain" id="PRO_5012268123" description="SIMPL domain-containing protein" evidence="1">
    <location>
        <begin position="34"/>
        <end position="255"/>
    </location>
</feature>
<dbReference type="Gene3D" id="3.30.70.2970">
    <property type="entry name" value="Protein of unknown function (DUF541), domain 2"/>
    <property type="match status" value="1"/>
</dbReference>
<name>A0A291LX30_9RHOB</name>
<feature type="signal peptide" evidence="1">
    <location>
        <begin position="1"/>
        <end position="33"/>
    </location>
</feature>
<evidence type="ECO:0000256" key="1">
    <source>
        <dbReference type="SAM" id="SignalP"/>
    </source>
</evidence>
<gene>
    <name evidence="2" type="ORF">CBW24_03735</name>
</gene>
<dbReference type="KEGG" id="cmag:CBW24_03735"/>
<keyword evidence="1" id="KW-0732">Signal</keyword>
<dbReference type="OrthoDB" id="9813144at2"/>
<dbReference type="GO" id="GO:0006974">
    <property type="term" value="P:DNA damage response"/>
    <property type="evidence" value="ECO:0007669"/>
    <property type="project" value="TreeGrafter"/>
</dbReference>
<dbReference type="InterPro" id="IPR007497">
    <property type="entry name" value="SIMPL/DUF541"/>
</dbReference>
<evidence type="ECO:0008006" key="4">
    <source>
        <dbReference type="Google" id="ProtNLM"/>
    </source>
</evidence>
<proteinExistence type="predicted"/>
<dbReference type="Proteomes" id="UP000219050">
    <property type="component" value="Chromosome"/>
</dbReference>
<dbReference type="PANTHER" id="PTHR34387:SF1">
    <property type="entry name" value="PERIPLASMIC IMMUNOGENIC PROTEIN"/>
    <property type="match status" value="1"/>
</dbReference>
<dbReference type="EMBL" id="CP021404">
    <property type="protein sequence ID" value="ATI41197.1"/>
    <property type="molecule type" value="Genomic_DNA"/>
</dbReference>
<dbReference type="RefSeq" id="WP_097372724.1">
    <property type="nucleotide sequence ID" value="NZ_CP021404.1"/>
</dbReference>
<sequence length="255" mass="26390">MIRNLPTKLALAVVMAGLGTGAAAVLPSGAAQAQATPPVAGPQTPGRVVVRGAGVVKRAPDMATIVMGVEERAETADAALDAANEVGAAILERLTAEGIAARDVQTSGLSLSPERRMTTRDDTQPPEVVGFIATNLVTVTVRDLERLGPLLDTVVRGDGANRFQQLSFDLADPAPAEEDARMAAVTEARAKAETLAQAAGVSLGRIVEITEESAGRPMYARQEMRMADSGGVPVAPGEIEVRVDVGITFEIGSTE</sequence>
<accession>A0A291LX30</accession>
<keyword evidence="3" id="KW-1185">Reference proteome</keyword>
<organism evidence="2 3">
    <name type="scientific">Pacificitalea manganoxidans</name>
    <dbReference type="NCBI Taxonomy" id="1411902"/>
    <lineage>
        <taxon>Bacteria</taxon>
        <taxon>Pseudomonadati</taxon>
        <taxon>Pseudomonadota</taxon>
        <taxon>Alphaproteobacteria</taxon>
        <taxon>Rhodobacterales</taxon>
        <taxon>Paracoccaceae</taxon>
        <taxon>Pacificitalea</taxon>
    </lineage>
</organism>
<protein>
    <recommendedName>
        <fullName evidence="4">SIMPL domain-containing protein</fullName>
    </recommendedName>
</protein>
<dbReference type="AlphaFoldDB" id="A0A291LX30"/>
<evidence type="ECO:0000313" key="2">
    <source>
        <dbReference type="EMBL" id="ATI41197.1"/>
    </source>
</evidence>
<dbReference type="InterPro" id="IPR052022">
    <property type="entry name" value="26kDa_periplasmic_antigen"/>
</dbReference>
<evidence type="ECO:0000313" key="3">
    <source>
        <dbReference type="Proteomes" id="UP000219050"/>
    </source>
</evidence>
<dbReference type="Pfam" id="PF04402">
    <property type="entry name" value="SIMPL"/>
    <property type="match status" value="1"/>
</dbReference>
<reference evidence="2 3" key="1">
    <citation type="submission" date="2017-05" db="EMBL/GenBank/DDBJ databases">
        <title>Comparative genomic and metabolic analysis of manganese-oxidizing mechanisms in Celeribater manganoxidans DY25T: its adaption to the environment of polymetallic nodule.</title>
        <authorList>
            <person name="Wang X."/>
        </authorList>
    </citation>
    <scope>NUCLEOTIDE SEQUENCE [LARGE SCALE GENOMIC DNA]</scope>
    <source>
        <strain evidence="2 3">DY25</strain>
    </source>
</reference>